<evidence type="ECO:0000313" key="6">
    <source>
        <dbReference type="Proteomes" id="UP000653472"/>
    </source>
</evidence>
<comment type="caution">
    <text evidence="5">The sequence shown here is derived from an EMBL/GenBank/DDBJ whole genome shotgun (WGS) entry which is preliminary data.</text>
</comment>
<dbReference type="SUPFAM" id="SSF53720">
    <property type="entry name" value="ALDH-like"/>
    <property type="match status" value="1"/>
</dbReference>
<keyword evidence="1" id="KW-0560">Oxidoreductase</keyword>
<dbReference type="InterPro" id="IPR016161">
    <property type="entry name" value="Ald_DH/histidinol_DH"/>
</dbReference>
<dbReference type="NCBIfam" id="NF008868">
    <property type="entry name" value="PRK11903.1"/>
    <property type="match status" value="1"/>
</dbReference>
<dbReference type="Proteomes" id="UP000653472">
    <property type="component" value="Unassembled WGS sequence"/>
</dbReference>
<gene>
    <name evidence="5" type="primary">paaZ</name>
    <name evidence="5" type="ORF">G7Y82_14375</name>
</gene>
<feature type="domain" description="Aldehyde dehydrogenase" evidence="3">
    <location>
        <begin position="51"/>
        <end position="443"/>
    </location>
</feature>
<proteinExistence type="predicted"/>
<dbReference type="EMBL" id="JAAVXB010000008">
    <property type="protein sequence ID" value="NKF23502.1"/>
    <property type="molecule type" value="Genomic_DNA"/>
</dbReference>
<dbReference type="CDD" id="cd07128">
    <property type="entry name" value="ALDH_MaoC-N"/>
    <property type="match status" value="1"/>
</dbReference>
<evidence type="ECO:0000256" key="1">
    <source>
        <dbReference type="ARBA" id="ARBA00023002"/>
    </source>
</evidence>
<dbReference type="InterPro" id="IPR002539">
    <property type="entry name" value="MaoC-like_dom"/>
</dbReference>
<dbReference type="InterPro" id="IPR029069">
    <property type="entry name" value="HotDog_dom_sf"/>
</dbReference>
<dbReference type="InterPro" id="IPR015590">
    <property type="entry name" value="Aldehyde_DH_dom"/>
</dbReference>
<dbReference type="PANTHER" id="PTHR43111">
    <property type="entry name" value="ALDEHYDE DEHYDROGENASE B-RELATED"/>
    <property type="match status" value="1"/>
</dbReference>
<name>A0A969WAQ1_9GAMM</name>
<dbReference type="Pfam" id="PF01575">
    <property type="entry name" value="MaoC_dehydratas"/>
    <property type="match status" value="1"/>
</dbReference>
<dbReference type="Gene3D" id="3.40.309.10">
    <property type="entry name" value="Aldehyde Dehydrogenase, Chain A, domain 2"/>
    <property type="match status" value="1"/>
</dbReference>
<dbReference type="InterPro" id="IPR016162">
    <property type="entry name" value="Ald_DH_N"/>
</dbReference>
<evidence type="ECO:0000313" key="5">
    <source>
        <dbReference type="EMBL" id="NKF23502.1"/>
    </source>
</evidence>
<feature type="compositionally biased region" description="Gly residues" evidence="2">
    <location>
        <begin position="474"/>
        <end position="485"/>
    </location>
</feature>
<organism evidence="5 6">
    <name type="scientific">Solimonas marina</name>
    <dbReference type="NCBI Taxonomy" id="2714601"/>
    <lineage>
        <taxon>Bacteria</taxon>
        <taxon>Pseudomonadati</taxon>
        <taxon>Pseudomonadota</taxon>
        <taxon>Gammaproteobacteria</taxon>
        <taxon>Nevskiales</taxon>
        <taxon>Nevskiaceae</taxon>
        <taxon>Solimonas</taxon>
    </lineage>
</organism>
<dbReference type="SUPFAM" id="SSF54637">
    <property type="entry name" value="Thioesterase/thiol ester dehydrase-isomerase"/>
    <property type="match status" value="1"/>
</dbReference>
<dbReference type="InterPro" id="IPR016163">
    <property type="entry name" value="Ald_DH_C"/>
</dbReference>
<sequence length="685" mass="73777">MKIESYAQGRWFAGEGGDTVRNAITGEPVATISSKGLDFAGMLEYGRTVGGPALRRLTFHERALKLKALAQYLMERKEDYYALSHATGATRTDSWVDIEGGIGTLFAFSSKGRRELPNACFVIDGVPEGLSRKGSFVGQHIRVPLEGVAVHINAYNFPCWGMLEKLSANLLAGMPAIVKPASQTAYLTERMFRDMIASGIFPDGALQLICGSTGDLLDHLQCQDVVTFTGSAGTGRKLKQHPAVVRNSVRFTMEADSLNFSMLGPDATPDTPEFDLFVKEVVREMTTKAGQKCTAIRRAFVPRAQLDAVTEALKQRLAKVVVGDPAVEGVTMGALASIGQRDEVLSRVQELQQAATLVCGDPAQFTVTGADAQAGAFLPPLLLRCDQPHAHAVVHEVEAFGPVSTLMPYDSVDDAIALARRGEGSLVGSVFTYDNGFARAMVLGVACFHGRLLLANRDCAKESTGHGSPMPGLVHGGPGRAGGGEELGGMRSVMHYLQRTALQGSPQMLAAVTDRWIAGGDRQPGVHPFRKNLEELQLGDCVMSDEREVTLADIEHFANFTGDTFYAHMDEEAAKVNPFFGGRVAHGYFIVSIAAGLFVEPNPGPVLANYGVDNLRFMTPVFPGDRLKVVLTCKQKNPRITENYGEVRWDAVVTNQDDKLVAQYDVLTMVEKAGAAQKAQLGAAA</sequence>
<reference evidence="5" key="1">
    <citation type="submission" date="2020-03" db="EMBL/GenBank/DDBJ databases">
        <title>Solimonas marina sp. nov., isolated from deep seawater of the Pacific Ocean.</title>
        <authorList>
            <person name="Liu X."/>
            <person name="Lai Q."/>
            <person name="Sun F."/>
            <person name="Gai Y."/>
            <person name="Li G."/>
            <person name="Shao Z."/>
        </authorList>
    </citation>
    <scope>NUCLEOTIDE SEQUENCE</scope>
    <source>
        <strain evidence="5">C16B3</strain>
    </source>
</reference>
<dbReference type="PANTHER" id="PTHR43111:SF1">
    <property type="entry name" value="ALDEHYDE DEHYDROGENASE B-RELATED"/>
    <property type="match status" value="1"/>
</dbReference>
<dbReference type="Pfam" id="PF00171">
    <property type="entry name" value="Aldedh"/>
    <property type="match status" value="1"/>
</dbReference>
<dbReference type="NCBIfam" id="TIGR02278">
    <property type="entry name" value="PaaN-DH"/>
    <property type="match status" value="1"/>
</dbReference>
<evidence type="ECO:0000256" key="2">
    <source>
        <dbReference type="SAM" id="MobiDB-lite"/>
    </source>
</evidence>
<feature type="region of interest" description="Disordered" evidence="2">
    <location>
        <begin position="464"/>
        <end position="485"/>
    </location>
</feature>
<evidence type="ECO:0000259" key="4">
    <source>
        <dbReference type="Pfam" id="PF01575"/>
    </source>
</evidence>
<accession>A0A969WAQ1</accession>
<dbReference type="RefSeq" id="WP_168148826.1">
    <property type="nucleotide sequence ID" value="NZ_JAAVXB010000008.1"/>
</dbReference>
<dbReference type="GO" id="GO:0016620">
    <property type="term" value="F:oxidoreductase activity, acting on the aldehyde or oxo group of donors, NAD or NADP as acceptor"/>
    <property type="evidence" value="ECO:0007669"/>
    <property type="project" value="InterPro"/>
</dbReference>
<dbReference type="CDD" id="cd03452">
    <property type="entry name" value="MaoC_C"/>
    <property type="match status" value="1"/>
</dbReference>
<feature type="domain" description="MaoC-like" evidence="4">
    <location>
        <begin position="544"/>
        <end position="648"/>
    </location>
</feature>
<keyword evidence="6" id="KW-1185">Reference proteome</keyword>
<dbReference type="Gene3D" id="3.10.129.10">
    <property type="entry name" value="Hotdog Thioesterase"/>
    <property type="match status" value="1"/>
</dbReference>
<dbReference type="Gene3D" id="3.40.605.10">
    <property type="entry name" value="Aldehyde Dehydrogenase, Chain A, domain 1"/>
    <property type="match status" value="1"/>
</dbReference>
<evidence type="ECO:0000259" key="3">
    <source>
        <dbReference type="Pfam" id="PF00171"/>
    </source>
</evidence>
<dbReference type="AlphaFoldDB" id="A0A969WAQ1"/>
<protein>
    <submittedName>
        <fullName evidence="5">Phenylacetic acid degradation bifunctional protein PaaZ</fullName>
    </submittedName>
</protein>
<dbReference type="InterPro" id="IPR011966">
    <property type="entry name" value="PaaN-DH"/>
</dbReference>